<name>A0ABW0EL65_9PSEU</name>
<comment type="caution">
    <text evidence="11">The sequence shown here is derived from an EMBL/GenBank/DDBJ whole genome shotgun (WGS) entry which is preliminary data.</text>
</comment>
<evidence type="ECO:0000313" key="11">
    <source>
        <dbReference type="EMBL" id="MFC5286650.1"/>
    </source>
</evidence>
<accession>A0ABW0EL65</accession>
<dbReference type="RefSeq" id="WP_378244780.1">
    <property type="nucleotide sequence ID" value="NZ_JBHSKF010000002.1"/>
</dbReference>
<reference evidence="12" key="1">
    <citation type="journal article" date="2019" name="Int. J. Syst. Evol. Microbiol.">
        <title>The Global Catalogue of Microorganisms (GCM) 10K type strain sequencing project: providing services to taxonomists for standard genome sequencing and annotation.</title>
        <authorList>
            <consortium name="The Broad Institute Genomics Platform"/>
            <consortium name="The Broad Institute Genome Sequencing Center for Infectious Disease"/>
            <person name="Wu L."/>
            <person name="Ma J."/>
        </authorList>
    </citation>
    <scope>NUCLEOTIDE SEQUENCE [LARGE SCALE GENOMIC DNA]</scope>
    <source>
        <strain evidence="12">CCUG 59778</strain>
    </source>
</reference>
<feature type="domain" description="Signal transduction histidine kinase subgroup 3 dimerisation and phosphoacceptor" evidence="10">
    <location>
        <begin position="211"/>
        <end position="277"/>
    </location>
</feature>
<evidence type="ECO:0000256" key="1">
    <source>
        <dbReference type="ARBA" id="ARBA00000085"/>
    </source>
</evidence>
<keyword evidence="9" id="KW-1133">Transmembrane helix</keyword>
<feature type="transmembrane region" description="Helical" evidence="9">
    <location>
        <begin position="156"/>
        <end position="175"/>
    </location>
</feature>
<keyword evidence="12" id="KW-1185">Reference proteome</keyword>
<keyword evidence="9" id="KW-0812">Transmembrane</keyword>
<keyword evidence="7" id="KW-0067">ATP-binding</keyword>
<dbReference type="GO" id="GO:0016301">
    <property type="term" value="F:kinase activity"/>
    <property type="evidence" value="ECO:0007669"/>
    <property type="project" value="UniProtKB-KW"/>
</dbReference>
<evidence type="ECO:0000313" key="12">
    <source>
        <dbReference type="Proteomes" id="UP001596157"/>
    </source>
</evidence>
<evidence type="ECO:0000256" key="2">
    <source>
        <dbReference type="ARBA" id="ARBA00012438"/>
    </source>
</evidence>
<dbReference type="InterPro" id="IPR036890">
    <property type="entry name" value="HATPase_C_sf"/>
</dbReference>
<dbReference type="PANTHER" id="PTHR24421">
    <property type="entry name" value="NITRATE/NITRITE SENSOR PROTEIN NARX-RELATED"/>
    <property type="match status" value="1"/>
</dbReference>
<dbReference type="InterPro" id="IPR050482">
    <property type="entry name" value="Sensor_HK_TwoCompSys"/>
</dbReference>
<dbReference type="PANTHER" id="PTHR24421:SF10">
    <property type="entry name" value="NITRATE_NITRITE SENSOR PROTEIN NARQ"/>
    <property type="match status" value="1"/>
</dbReference>
<evidence type="ECO:0000256" key="4">
    <source>
        <dbReference type="ARBA" id="ARBA00022679"/>
    </source>
</evidence>
<gene>
    <name evidence="11" type="ORF">ACFPM7_06270</name>
</gene>
<dbReference type="CDD" id="cd16917">
    <property type="entry name" value="HATPase_UhpB-NarQ-NarX-like"/>
    <property type="match status" value="1"/>
</dbReference>
<feature type="transmembrane region" description="Helical" evidence="9">
    <location>
        <begin position="109"/>
        <end position="136"/>
    </location>
</feature>
<sequence length="415" mass="43714">MRGMWGRVFDRTTYQRWVYLVLGGALSFPSVLFTFIVVPAVFPDIGSTAATVLIGLAFGLLVTVAATVLPSIRVLEGAAVRALLDDPVPGASYTATRHWPTRLRASAMFLLHVALGAVVSACTLMLPVVIVSGVAAPFTGAIGLAGDPIRVPLGWASAWIALVPVAALLVLVVMVRVAGGLLRRAAVVLLGVPMSERLAQLERKAERLEQRNRLARELHDSVGHALSVINLQAGAARMSLSAQVGEAPALEKSLRAIEGSCLAAMDDLDYVLGLLRDEPAEHNPQATLTQLPDLLETTRLAGAEVAAEVSGDPAALPATVSRQAYRIVQECLTNVLRHAGEVPVAVRLAVSDRRVELDVVNPVGPGAAERAARAGGGQGLRGMAERVDILGGRFSAGREGDEWRVAVSLSWDGTA</sequence>
<dbReference type="Proteomes" id="UP001596157">
    <property type="component" value="Unassembled WGS sequence"/>
</dbReference>
<evidence type="ECO:0000256" key="8">
    <source>
        <dbReference type="ARBA" id="ARBA00023012"/>
    </source>
</evidence>
<keyword evidence="9" id="KW-0472">Membrane</keyword>
<evidence type="ECO:0000256" key="7">
    <source>
        <dbReference type="ARBA" id="ARBA00022840"/>
    </source>
</evidence>
<evidence type="ECO:0000256" key="5">
    <source>
        <dbReference type="ARBA" id="ARBA00022741"/>
    </source>
</evidence>
<evidence type="ECO:0000256" key="9">
    <source>
        <dbReference type="SAM" id="Phobius"/>
    </source>
</evidence>
<evidence type="ECO:0000256" key="3">
    <source>
        <dbReference type="ARBA" id="ARBA00022553"/>
    </source>
</evidence>
<feature type="transmembrane region" description="Helical" evidence="9">
    <location>
        <begin position="20"/>
        <end position="42"/>
    </location>
</feature>
<evidence type="ECO:0000256" key="6">
    <source>
        <dbReference type="ARBA" id="ARBA00022777"/>
    </source>
</evidence>
<protein>
    <recommendedName>
        <fullName evidence="2">histidine kinase</fullName>
        <ecNumber evidence="2">2.7.13.3</ecNumber>
    </recommendedName>
</protein>
<dbReference type="Pfam" id="PF07730">
    <property type="entry name" value="HisKA_3"/>
    <property type="match status" value="1"/>
</dbReference>
<keyword evidence="5" id="KW-0547">Nucleotide-binding</keyword>
<organism evidence="11 12">
    <name type="scientific">Actinokineospora guangxiensis</name>
    <dbReference type="NCBI Taxonomy" id="1490288"/>
    <lineage>
        <taxon>Bacteria</taxon>
        <taxon>Bacillati</taxon>
        <taxon>Actinomycetota</taxon>
        <taxon>Actinomycetes</taxon>
        <taxon>Pseudonocardiales</taxon>
        <taxon>Pseudonocardiaceae</taxon>
        <taxon>Actinokineospora</taxon>
    </lineage>
</organism>
<feature type="transmembrane region" description="Helical" evidence="9">
    <location>
        <begin position="48"/>
        <end position="69"/>
    </location>
</feature>
<dbReference type="EC" id="2.7.13.3" evidence="2"/>
<dbReference type="EMBL" id="JBHSKF010000002">
    <property type="protein sequence ID" value="MFC5286650.1"/>
    <property type="molecule type" value="Genomic_DNA"/>
</dbReference>
<keyword evidence="4" id="KW-0808">Transferase</keyword>
<dbReference type="Gene3D" id="1.20.5.1930">
    <property type="match status" value="1"/>
</dbReference>
<dbReference type="InterPro" id="IPR011712">
    <property type="entry name" value="Sig_transdc_His_kin_sub3_dim/P"/>
</dbReference>
<dbReference type="Gene3D" id="3.30.565.10">
    <property type="entry name" value="Histidine kinase-like ATPase, C-terminal domain"/>
    <property type="match status" value="1"/>
</dbReference>
<keyword evidence="3" id="KW-0597">Phosphoprotein</keyword>
<keyword evidence="8" id="KW-0902">Two-component regulatory system</keyword>
<proteinExistence type="predicted"/>
<evidence type="ECO:0000259" key="10">
    <source>
        <dbReference type="Pfam" id="PF07730"/>
    </source>
</evidence>
<keyword evidence="6 11" id="KW-0418">Kinase</keyword>
<dbReference type="SUPFAM" id="SSF55874">
    <property type="entry name" value="ATPase domain of HSP90 chaperone/DNA topoisomerase II/histidine kinase"/>
    <property type="match status" value="1"/>
</dbReference>
<comment type="catalytic activity">
    <reaction evidence="1">
        <text>ATP + protein L-histidine = ADP + protein N-phospho-L-histidine.</text>
        <dbReference type="EC" id="2.7.13.3"/>
    </reaction>
</comment>